<feature type="domain" description="FAD-binding PCMH-type" evidence="6">
    <location>
        <begin position="77"/>
        <end position="306"/>
    </location>
</feature>
<dbReference type="Gene3D" id="1.10.45.10">
    <property type="entry name" value="Vanillyl-alcohol Oxidase, Chain A, domain 4"/>
    <property type="match status" value="1"/>
</dbReference>
<protein>
    <submittedName>
        <fullName evidence="7">FAD-binding oxidoreductase</fullName>
    </submittedName>
</protein>
<dbReference type="InterPro" id="IPR016166">
    <property type="entry name" value="FAD-bd_PCMH"/>
</dbReference>
<organism evidence="7 8">
    <name type="scientific">Microvirga puerhi</name>
    <dbReference type="NCBI Taxonomy" id="2876078"/>
    <lineage>
        <taxon>Bacteria</taxon>
        <taxon>Pseudomonadati</taxon>
        <taxon>Pseudomonadota</taxon>
        <taxon>Alphaproteobacteria</taxon>
        <taxon>Hyphomicrobiales</taxon>
        <taxon>Methylobacteriaceae</taxon>
        <taxon>Microvirga</taxon>
    </lineage>
</organism>
<dbReference type="SUPFAM" id="SSF55103">
    <property type="entry name" value="FAD-linked oxidases, C-terminal domain"/>
    <property type="match status" value="1"/>
</dbReference>
<dbReference type="PROSITE" id="PS51387">
    <property type="entry name" value="FAD_PCMH"/>
    <property type="match status" value="1"/>
</dbReference>
<comment type="caution">
    <text evidence="7">The sequence shown here is derived from an EMBL/GenBank/DDBJ whole genome shotgun (WGS) entry which is preliminary data.</text>
</comment>
<name>A0ABS7VJD2_9HYPH</name>
<keyword evidence="3" id="KW-0274">FAD</keyword>
<dbReference type="InterPro" id="IPR016171">
    <property type="entry name" value="Vanillyl_alc_oxidase_C-sub2"/>
</dbReference>
<dbReference type="Pfam" id="PF01565">
    <property type="entry name" value="FAD_binding_4"/>
    <property type="match status" value="1"/>
</dbReference>
<dbReference type="InterPro" id="IPR036318">
    <property type="entry name" value="FAD-bd_PCMH-like_sf"/>
</dbReference>
<dbReference type="InterPro" id="IPR004113">
    <property type="entry name" value="FAD-bd_oxidored_4_C"/>
</dbReference>
<dbReference type="InterPro" id="IPR016167">
    <property type="entry name" value="FAD-bd_PCMH_sub1"/>
</dbReference>
<dbReference type="InterPro" id="IPR006094">
    <property type="entry name" value="Oxid_FAD_bind_N"/>
</dbReference>
<evidence type="ECO:0000313" key="7">
    <source>
        <dbReference type="EMBL" id="MBZ6075620.1"/>
    </source>
</evidence>
<evidence type="ECO:0000256" key="4">
    <source>
        <dbReference type="ARBA" id="ARBA00023002"/>
    </source>
</evidence>
<sequence>MANVAVTEANELSSENRKRHPERRIERAPGGRIRTVYTDVPGLDPKALFRELEAAVDGEVRFDDGSRALYATDSSNYRQVPIGVVLPRTREAVVKTLEICRRHHAPILPRGGGTSLAGECCNTAVVIDFSKYLNRVLEIDPERHLARVEPGCILDHLRDEAAKYGLTFGPDPATHDHNTLGGMIGNDSGGVHAVMNGITVHNVYALEILTYEGLQLKVGPTDDEAFRSILRAGGRRAEIYRRLDELRRQYGDLIRQKYPEIPRRVSGYENLDQLLPEKDMNVARALVGTEGTCVIVLEATLNLIHNPPARVITIVGFPDIFQAADAVPNVLKYQPIGLEGFDETLIDRYKTKGLHTDDLKVLPQGKGWLLVEFGGENDDDAVAKAQKFVDSFKGSDGVDPKLIQDKDQQKRIWNVRDDSLGAESYVPNHPDTWPGWEDSAVSPDQLGDYLRELKTLFAKYGYDPVIYGHFAGGVVHCAIAFELYDEPGIERWREFLDEAAELVVRHDGSLSGEHGDGQARGALLEKMYGPDLVRAFREFKAIWDPQWLMNPGKVIDPYPITSNLRLGPSYHPRKLETYFTFPNEGGFERAAQRCVGVGKCRRHNSDGEVMCPSYLATHEEKYTTRGRARLLFEMLHGGPINNGWRSNAVEDALSLCLACKGCKSDCPVSVDMASYKAEFRAHHYAWRLRPRHAYAMGWIYWLAREASRMPRTANLLTQTPVLRGLAKAAGGIAQQRSIPRFAPEPFTDWFRRREAPRNGGRRVLLWPDTFNNYFRPATAIAATKILEELGFQVVIPDRPLCCGRPLYDWGWLGTAKRLWRQTMTVLGEEIRAGTPLIGLEPACLTSFKDELINFYPEDEIAKRLSEQSVFFSDFMDQHADGRTLQPDSHAKALVQIHCHQHAVIKDGGERRLLDRLNLDYDIMRSGCCGMAGAFGFSAKTYDVAMAAGERVLLPTVRSAEPETLILANGYSCREQIEQGAGKETLHVAELMARRLGL</sequence>
<dbReference type="SUPFAM" id="SSF56176">
    <property type="entry name" value="FAD-binding/transporter-associated domain-like"/>
    <property type="match status" value="1"/>
</dbReference>
<dbReference type="InterPro" id="IPR004017">
    <property type="entry name" value="Cys_rich_dom"/>
</dbReference>
<keyword evidence="4" id="KW-0560">Oxidoreductase</keyword>
<reference evidence="7 8" key="1">
    <citation type="submission" date="2021-09" db="EMBL/GenBank/DDBJ databases">
        <title>The complete genome sequence of a new microorganism.</title>
        <authorList>
            <person name="Zi Z."/>
        </authorList>
    </citation>
    <scope>NUCLEOTIDE SEQUENCE [LARGE SCALE GENOMIC DNA]</scope>
    <source>
        <strain evidence="7 8">WGZ8</strain>
    </source>
</reference>
<evidence type="ECO:0000256" key="3">
    <source>
        <dbReference type="ARBA" id="ARBA00022827"/>
    </source>
</evidence>
<evidence type="ECO:0000313" key="8">
    <source>
        <dbReference type="Proteomes" id="UP000704176"/>
    </source>
</evidence>
<keyword evidence="8" id="KW-1185">Reference proteome</keyword>
<keyword evidence="2" id="KW-0285">Flavoprotein</keyword>
<dbReference type="Pfam" id="PF13183">
    <property type="entry name" value="Fer4_8"/>
    <property type="match status" value="1"/>
</dbReference>
<dbReference type="Gene3D" id="3.30.465.10">
    <property type="match status" value="1"/>
</dbReference>
<evidence type="ECO:0000256" key="2">
    <source>
        <dbReference type="ARBA" id="ARBA00022630"/>
    </source>
</evidence>
<dbReference type="InterPro" id="IPR016169">
    <property type="entry name" value="FAD-bd_PCMH_sub2"/>
</dbReference>
<dbReference type="SUPFAM" id="SSF46548">
    <property type="entry name" value="alpha-helical ferredoxin"/>
    <property type="match status" value="1"/>
</dbReference>
<accession>A0ABS7VJD2</accession>
<comment type="cofactor">
    <cofactor evidence="1">
        <name>FAD</name>
        <dbReference type="ChEBI" id="CHEBI:57692"/>
    </cofactor>
</comment>
<dbReference type="PANTHER" id="PTHR11748">
    <property type="entry name" value="D-LACTATE DEHYDROGENASE"/>
    <property type="match status" value="1"/>
</dbReference>
<dbReference type="Gene3D" id="3.30.70.2740">
    <property type="match status" value="1"/>
</dbReference>
<dbReference type="EMBL" id="JAIRBM010000003">
    <property type="protein sequence ID" value="MBZ6075620.1"/>
    <property type="molecule type" value="Genomic_DNA"/>
</dbReference>
<dbReference type="Pfam" id="PF02754">
    <property type="entry name" value="CCG"/>
    <property type="match status" value="1"/>
</dbReference>
<dbReference type="Proteomes" id="UP000704176">
    <property type="component" value="Unassembled WGS sequence"/>
</dbReference>
<dbReference type="PANTHER" id="PTHR11748:SF119">
    <property type="entry name" value="D-2-HYDROXYGLUTARATE DEHYDROGENASE"/>
    <property type="match status" value="1"/>
</dbReference>
<evidence type="ECO:0000256" key="5">
    <source>
        <dbReference type="SAM" id="MobiDB-lite"/>
    </source>
</evidence>
<evidence type="ECO:0000256" key="1">
    <source>
        <dbReference type="ARBA" id="ARBA00001974"/>
    </source>
</evidence>
<dbReference type="Gene3D" id="3.30.43.10">
    <property type="entry name" value="Uridine Diphospho-n-acetylenolpyruvylglucosamine Reductase, domain 2"/>
    <property type="match status" value="1"/>
</dbReference>
<dbReference type="RefSeq" id="WP_224311726.1">
    <property type="nucleotide sequence ID" value="NZ_JAIRBM010000003.1"/>
</dbReference>
<evidence type="ECO:0000259" key="6">
    <source>
        <dbReference type="PROSITE" id="PS51387"/>
    </source>
</evidence>
<gene>
    <name evidence="7" type="ORF">K9B37_04865</name>
</gene>
<feature type="region of interest" description="Disordered" evidence="5">
    <location>
        <begin position="1"/>
        <end position="30"/>
    </location>
</feature>
<dbReference type="InterPro" id="IPR016164">
    <property type="entry name" value="FAD-linked_Oxase-like_C"/>
</dbReference>
<dbReference type="Pfam" id="PF02913">
    <property type="entry name" value="FAD-oxidase_C"/>
    <property type="match status" value="1"/>
</dbReference>
<dbReference type="InterPro" id="IPR017896">
    <property type="entry name" value="4Fe4S_Fe-S-bd"/>
</dbReference>
<proteinExistence type="predicted"/>